<dbReference type="RefSeq" id="WP_143096095.1">
    <property type="nucleotide sequence ID" value="NZ_FOXA01000001.1"/>
</dbReference>
<proteinExistence type="predicted"/>
<sequence length="48" mass="4799">MKWIAGTALAALLAGCGVDGAPEPVRPVEADTNMTVRGEASIGVVGVF</sequence>
<evidence type="ECO:0000313" key="2">
    <source>
        <dbReference type="Proteomes" id="UP000199356"/>
    </source>
</evidence>
<dbReference type="EMBL" id="FOXA01000001">
    <property type="protein sequence ID" value="SFO88844.1"/>
    <property type="molecule type" value="Genomic_DNA"/>
</dbReference>
<organism evidence="1 2">
    <name type="scientific">Tranquillimonas alkanivorans</name>
    <dbReference type="NCBI Taxonomy" id="441119"/>
    <lineage>
        <taxon>Bacteria</taxon>
        <taxon>Pseudomonadati</taxon>
        <taxon>Pseudomonadota</taxon>
        <taxon>Alphaproteobacteria</taxon>
        <taxon>Rhodobacterales</taxon>
        <taxon>Roseobacteraceae</taxon>
        <taxon>Tranquillimonas</taxon>
    </lineage>
</organism>
<name>A0A1I5KUY7_9RHOB</name>
<keyword evidence="2" id="KW-1185">Reference proteome</keyword>
<accession>A0A1I5KUY7</accession>
<gene>
    <name evidence="1" type="ORF">SAMN04488047_101321</name>
</gene>
<dbReference type="Proteomes" id="UP000199356">
    <property type="component" value="Unassembled WGS sequence"/>
</dbReference>
<protein>
    <submittedName>
        <fullName evidence="1">Uncharacterized protein</fullName>
    </submittedName>
</protein>
<reference evidence="1 2" key="1">
    <citation type="submission" date="2016-10" db="EMBL/GenBank/DDBJ databases">
        <authorList>
            <person name="de Groot N.N."/>
        </authorList>
    </citation>
    <scope>NUCLEOTIDE SEQUENCE [LARGE SCALE GENOMIC DNA]</scope>
    <source>
        <strain evidence="1 2">DSM 19547</strain>
    </source>
</reference>
<evidence type="ECO:0000313" key="1">
    <source>
        <dbReference type="EMBL" id="SFO88844.1"/>
    </source>
</evidence>
<dbReference type="AlphaFoldDB" id="A0A1I5KUY7"/>
<dbReference type="PROSITE" id="PS51257">
    <property type="entry name" value="PROKAR_LIPOPROTEIN"/>
    <property type="match status" value="1"/>
</dbReference>